<comment type="function">
    <text evidence="2 11">Catalyzes the insertion of molybdate into adenylated molybdopterin with the concomitant release of AMP.</text>
</comment>
<evidence type="ECO:0000256" key="5">
    <source>
        <dbReference type="ARBA" id="ARBA00022505"/>
    </source>
</evidence>
<evidence type="ECO:0000256" key="2">
    <source>
        <dbReference type="ARBA" id="ARBA00002901"/>
    </source>
</evidence>
<evidence type="ECO:0000313" key="14">
    <source>
        <dbReference type="Proteomes" id="UP001214043"/>
    </source>
</evidence>
<dbReference type="FunFam" id="3.40.980.10:FF:000004">
    <property type="entry name" value="Molybdopterin molybdenumtransferase"/>
    <property type="match status" value="1"/>
</dbReference>
<dbReference type="GO" id="GO:0006777">
    <property type="term" value="P:Mo-molybdopterin cofactor biosynthetic process"/>
    <property type="evidence" value="ECO:0007669"/>
    <property type="project" value="UniProtKB-UniRule"/>
</dbReference>
<dbReference type="Gene3D" id="3.40.980.10">
    <property type="entry name" value="MoaB/Mog-like domain"/>
    <property type="match status" value="1"/>
</dbReference>
<comment type="pathway">
    <text evidence="3 11">Cofactor biosynthesis; molybdopterin biosynthesis.</text>
</comment>
<keyword evidence="6 11" id="KW-0808">Transferase</keyword>
<dbReference type="SUPFAM" id="SSF63867">
    <property type="entry name" value="MoeA C-terminal domain-like"/>
    <property type="match status" value="1"/>
</dbReference>
<dbReference type="CDD" id="cd00887">
    <property type="entry name" value="MoeA"/>
    <property type="match status" value="1"/>
</dbReference>
<keyword evidence="9 11" id="KW-0501">Molybdenum cofactor biosynthesis</keyword>
<dbReference type="NCBIfam" id="NF045515">
    <property type="entry name" value="Glp_gephyrin"/>
    <property type="match status" value="1"/>
</dbReference>
<dbReference type="Proteomes" id="UP001214043">
    <property type="component" value="Chromosome"/>
</dbReference>
<gene>
    <name evidence="13" type="ORF">PUV54_15425</name>
</gene>
<dbReference type="InterPro" id="IPR005110">
    <property type="entry name" value="MoeA_linker/N"/>
</dbReference>
<feature type="domain" description="MoaB/Mog" evidence="12">
    <location>
        <begin position="191"/>
        <end position="328"/>
    </location>
</feature>
<evidence type="ECO:0000256" key="1">
    <source>
        <dbReference type="ARBA" id="ARBA00001946"/>
    </source>
</evidence>
<dbReference type="SUPFAM" id="SSF53218">
    <property type="entry name" value="Molybdenum cofactor biosynthesis proteins"/>
    <property type="match status" value="1"/>
</dbReference>
<dbReference type="InterPro" id="IPR036135">
    <property type="entry name" value="MoeA_linker/N_sf"/>
</dbReference>
<dbReference type="Pfam" id="PF03453">
    <property type="entry name" value="MoeA_N"/>
    <property type="match status" value="1"/>
</dbReference>
<dbReference type="AlphaFoldDB" id="A0AAE9ZB79"/>
<evidence type="ECO:0000256" key="10">
    <source>
        <dbReference type="ARBA" id="ARBA00047317"/>
    </source>
</evidence>
<reference evidence="13" key="1">
    <citation type="submission" date="2023-02" db="EMBL/GenBank/DDBJ databases">
        <title>Genome sequence of Hyphococcus flavus.</title>
        <authorList>
            <person name="Rong J.-C."/>
            <person name="Zhao Q."/>
            <person name="Yi M."/>
            <person name="Wu J.-Y."/>
        </authorList>
    </citation>
    <scope>NUCLEOTIDE SEQUENCE</scope>
    <source>
        <strain evidence="13">MCCC 1K03223</strain>
    </source>
</reference>
<organism evidence="13 14">
    <name type="scientific">Hyphococcus flavus</name>
    <dbReference type="NCBI Taxonomy" id="1866326"/>
    <lineage>
        <taxon>Bacteria</taxon>
        <taxon>Pseudomonadati</taxon>
        <taxon>Pseudomonadota</taxon>
        <taxon>Alphaproteobacteria</taxon>
        <taxon>Parvularculales</taxon>
        <taxon>Parvularculaceae</taxon>
        <taxon>Hyphococcus</taxon>
    </lineage>
</organism>
<dbReference type="PANTHER" id="PTHR10192:SF5">
    <property type="entry name" value="GEPHYRIN"/>
    <property type="match status" value="1"/>
</dbReference>
<dbReference type="RefSeq" id="WP_274493219.1">
    <property type="nucleotide sequence ID" value="NZ_CP118166.1"/>
</dbReference>
<dbReference type="InterPro" id="IPR038987">
    <property type="entry name" value="MoeA-like"/>
</dbReference>
<dbReference type="InterPro" id="IPR036425">
    <property type="entry name" value="MoaB/Mog-like_dom_sf"/>
</dbReference>
<dbReference type="SMART" id="SM00852">
    <property type="entry name" value="MoCF_biosynth"/>
    <property type="match status" value="1"/>
</dbReference>
<dbReference type="InterPro" id="IPR001453">
    <property type="entry name" value="MoaB/Mog_dom"/>
</dbReference>
<comment type="cofactor">
    <cofactor evidence="1 11">
        <name>Mg(2+)</name>
        <dbReference type="ChEBI" id="CHEBI:18420"/>
    </cofactor>
</comment>
<dbReference type="InterPro" id="IPR005111">
    <property type="entry name" value="MoeA_C_domain_IV"/>
</dbReference>
<evidence type="ECO:0000256" key="7">
    <source>
        <dbReference type="ARBA" id="ARBA00022723"/>
    </source>
</evidence>
<evidence type="ECO:0000256" key="6">
    <source>
        <dbReference type="ARBA" id="ARBA00022679"/>
    </source>
</evidence>
<proteinExistence type="inferred from homology"/>
<dbReference type="GO" id="GO:0005829">
    <property type="term" value="C:cytosol"/>
    <property type="evidence" value="ECO:0007669"/>
    <property type="project" value="TreeGrafter"/>
</dbReference>
<dbReference type="Gene3D" id="3.90.105.10">
    <property type="entry name" value="Molybdopterin biosynthesis moea protein, domain 2"/>
    <property type="match status" value="1"/>
</dbReference>
<dbReference type="GO" id="GO:0046872">
    <property type="term" value="F:metal ion binding"/>
    <property type="evidence" value="ECO:0007669"/>
    <property type="project" value="UniProtKB-UniRule"/>
</dbReference>
<evidence type="ECO:0000313" key="13">
    <source>
        <dbReference type="EMBL" id="WDI31339.1"/>
    </source>
</evidence>
<evidence type="ECO:0000256" key="3">
    <source>
        <dbReference type="ARBA" id="ARBA00005046"/>
    </source>
</evidence>
<dbReference type="PANTHER" id="PTHR10192">
    <property type="entry name" value="MOLYBDOPTERIN BIOSYNTHESIS PROTEIN"/>
    <property type="match status" value="1"/>
</dbReference>
<dbReference type="Pfam" id="PF03454">
    <property type="entry name" value="MoeA_C"/>
    <property type="match status" value="1"/>
</dbReference>
<evidence type="ECO:0000256" key="11">
    <source>
        <dbReference type="RuleBase" id="RU365090"/>
    </source>
</evidence>
<dbReference type="Gene3D" id="2.170.190.11">
    <property type="entry name" value="Molybdopterin biosynthesis moea protein, domain 3"/>
    <property type="match status" value="1"/>
</dbReference>
<dbReference type="GO" id="GO:0061599">
    <property type="term" value="F:molybdopterin molybdotransferase activity"/>
    <property type="evidence" value="ECO:0007669"/>
    <property type="project" value="UniProtKB-UniRule"/>
</dbReference>
<evidence type="ECO:0000256" key="8">
    <source>
        <dbReference type="ARBA" id="ARBA00022842"/>
    </source>
</evidence>
<keyword evidence="8 11" id="KW-0460">Magnesium</keyword>
<dbReference type="InterPro" id="IPR036688">
    <property type="entry name" value="MoeA_C_domain_IV_sf"/>
</dbReference>
<keyword evidence="7 11" id="KW-0479">Metal-binding</keyword>
<dbReference type="SUPFAM" id="SSF63882">
    <property type="entry name" value="MoeA N-terminal region -like"/>
    <property type="match status" value="1"/>
</dbReference>
<accession>A0AAE9ZB79</accession>
<dbReference type="EC" id="2.10.1.1" evidence="11"/>
<evidence type="ECO:0000259" key="12">
    <source>
        <dbReference type="SMART" id="SM00852"/>
    </source>
</evidence>
<keyword evidence="14" id="KW-1185">Reference proteome</keyword>
<dbReference type="Gene3D" id="2.40.340.10">
    <property type="entry name" value="MoeA, C-terminal, domain IV"/>
    <property type="match status" value="1"/>
</dbReference>
<dbReference type="KEGG" id="hfl:PUV54_15425"/>
<sequence>MSKNPAASLVTLTVASKMLSVDEAISAILENTERLEPETVPLEALPGRIAAKDVSAQITQPPFAASAMDGYAVRFADASVGATLTVIGEAPAGAPYSGMVDKGEAVRIFTGAAVPDGTDHVIIQEDVTRNDVHIQIREPQDEPRHIRQAGIDFKQGDILVRAGERLHEIHGSVLAAANLAGAQVYRRPKSAVFSNGDELVEPGSTLKPGQIVNSNHYALAAMVSGWGGSSEYLGRAVDSEDAIRAYFRRGRDADIIIPIGGASVGDYDFVKSAFKKEGGELVFEKVAVRPGKPTWFGKLGNASVVGLPGNPASAIVTAALFVQPLMRRLAGESVQGAPVFHKAALVTPLEANGARESYLRAKASLTSSGLTVSAASNQDSSLLTPFSKANCLIRRLANASAAAKNDAVDIVWLR</sequence>
<comment type="similarity">
    <text evidence="4 11">Belongs to the MoeA family.</text>
</comment>
<evidence type="ECO:0000256" key="4">
    <source>
        <dbReference type="ARBA" id="ARBA00010763"/>
    </source>
</evidence>
<protein>
    <recommendedName>
        <fullName evidence="11">Molybdopterin molybdenumtransferase</fullName>
        <ecNumber evidence="11">2.10.1.1</ecNumber>
    </recommendedName>
</protein>
<name>A0AAE9ZB79_9PROT</name>
<comment type="catalytic activity">
    <reaction evidence="10">
        <text>adenylyl-molybdopterin + molybdate = Mo-molybdopterin + AMP + H(+)</text>
        <dbReference type="Rhea" id="RHEA:35047"/>
        <dbReference type="ChEBI" id="CHEBI:15378"/>
        <dbReference type="ChEBI" id="CHEBI:36264"/>
        <dbReference type="ChEBI" id="CHEBI:62727"/>
        <dbReference type="ChEBI" id="CHEBI:71302"/>
        <dbReference type="ChEBI" id="CHEBI:456215"/>
        <dbReference type="EC" id="2.10.1.1"/>
    </reaction>
</comment>
<evidence type="ECO:0000256" key="9">
    <source>
        <dbReference type="ARBA" id="ARBA00023150"/>
    </source>
</evidence>
<dbReference type="EMBL" id="CP118166">
    <property type="protein sequence ID" value="WDI31339.1"/>
    <property type="molecule type" value="Genomic_DNA"/>
</dbReference>
<dbReference type="Pfam" id="PF00994">
    <property type="entry name" value="MoCF_biosynth"/>
    <property type="match status" value="1"/>
</dbReference>
<keyword evidence="5 11" id="KW-0500">Molybdenum</keyword>